<comment type="similarity">
    <text evidence="2">Belongs to the major facilitator superfamily. EmrB family.</text>
</comment>
<dbReference type="RefSeq" id="WP_279674565.1">
    <property type="nucleotide sequence ID" value="NZ_CP122566.1"/>
</dbReference>
<feature type="transmembrane region" description="Helical" evidence="8">
    <location>
        <begin position="169"/>
        <end position="187"/>
    </location>
</feature>
<evidence type="ECO:0000256" key="2">
    <source>
        <dbReference type="ARBA" id="ARBA00008537"/>
    </source>
</evidence>
<dbReference type="InterPro" id="IPR011701">
    <property type="entry name" value="MFS"/>
</dbReference>
<dbReference type="Proteomes" id="UP001224674">
    <property type="component" value="Chromosome"/>
</dbReference>
<evidence type="ECO:0000256" key="8">
    <source>
        <dbReference type="SAM" id="Phobius"/>
    </source>
</evidence>
<dbReference type="PANTHER" id="PTHR42718:SF9">
    <property type="entry name" value="MAJOR FACILITATOR SUPERFAMILY MULTIDRUG TRANSPORTER MFSC"/>
    <property type="match status" value="1"/>
</dbReference>
<evidence type="ECO:0000313" key="11">
    <source>
        <dbReference type="Proteomes" id="UP001224674"/>
    </source>
</evidence>
<dbReference type="InterPro" id="IPR036259">
    <property type="entry name" value="MFS_trans_sf"/>
</dbReference>
<sequence>MPTRRDRTRTAVVGIVLLAVFFAMLDLSVVNVALPTIRTELSTTYSGMQWIANSYTLAFASVLLMGGIIVDRISHRSALFMSLAIFTVGALLCAVASNLALLLFGRLTQGFGAAILVPCSLALIFSMFSDIRERAKVVGAWSAINAIAVTVGPMTGGALVTWLSWRSVFALNIPIGVIAISLVLLLLPKVQTRRTQRNVSPLGLLLAAASSFLFAFAVTRGSEKEWTSPAVVLPLILAVVSTSTFVVHNMRTLSPVLPRELLAKPVFRKCLIVVSCAGFSFSSALFLVPVQFQMLRDFSPVNAGLALTPTAVTMGIASLLTRRVNDKFGNHRPIIYGLYSGAVGLLTLSLIPKEFAYVYLVPSLILLGLSMGLTLPTANNLGLSCLSSESSGIGSGILEASQQFGLVFGIAILGAVQATATLRGDQTFVTDLALLLGAALALLCALSLTSGLRNLATFAH</sequence>
<evidence type="ECO:0000256" key="6">
    <source>
        <dbReference type="ARBA" id="ARBA00022989"/>
    </source>
</evidence>
<accession>A0AAJ6AM54</accession>
<dbReference type="GO" id="GO:0022857">
    <property type="term" value="F:transmembrane transporter activity"/>
    <property type="evidence" value="ECO:0007669"/>
    <property type="project" value="InterPro"/>
</dbReference>
<evidence type="ECO:0000256" key="1">
    <source>
        <dbReference type="ARBA" id="ARBA00004651"/>
    </source>
</evidence>
<feature type="transmembrane region" description="Helical" evidence="8">
    <location>
        <begin position="50"/>
        <end position="70"/>
    </location>
</feature>
<feature type="transmembrane region" description="Helical" evidence="8">
    <location>
        <begin position="140"/>
        <end position="163"/>
    </location>
</feature>
<dbReference type="AlphaFoldDB" id="A0AAJ6AM54"/>
<evidence type="ECO:0000259" key="9">
    <source>
        <dbReference type="PROSITE" id="PS50850"/>
    </source>
</evidence>
<dbReference type="SUPFAM" id="SSF103473">
    <property type="entry name" value="MFS general substrate transporter"/>
    <property type="match status" value="1"/>
</dbReference>
<evidence type="ECO:0000256" key="4">
    <source>
        <dbReference type="ARBA" id="ARBA00022475"/>
    </source>
</evidence>
<evidence type="ECO:0000256" key="3">
    <source>
        <dbReference type="ARBA" id="ARBA00022448"/>
    </source>
</evidence>
<dbReference type="EMBL" id="CP122566">
    <property type="protein sequence ID" value="WGH92516.1"/>
    <property type="molecule type" value="Genomic_DNA"/>
</dbReference>
<feature type="domain" description="Major facilitator superfamily (MFS) profile" evidence="9">
    <location>
        <begin position="12"/>
        <end position="456"/>
    </location>
</feature>
<dbReference type="CDD" id="cd17321">
    <property type="entry name" value="MFS_MMR_MDR_like"/>
    <property type="match status" value="1"/>
</dbReference>
<feature type="transmembrane region" description="Helical" evidence="8">
    <location>
        <begin position="110"/>
        <end position="128"/>
    </location>
</feature>
<dbReference type="NCBIfam" id="TIGR00711">
    <property type="entry name" value="efflux_EmrB"/>
    <property type="match status" value="1"/>
</dbReference>
<feature type="transmembrane region" description="Helical" evidence="8">
    <location>
        <begin position="428"/>
        <end position="448"/>
    </location>
</feature>
<organism evidence="10 11">
    <name type="scientific">Auritidibacter ignavus</name>
    <dbReference type="NCBI Taxonomy" id="678932"/>
    <lineage>
        <taxon>Bacteria</taxon>
        <taxon>Bacillati</taxon>
        <taxon>Actinomycetota</taxon>
        <taxon>Actinomycetes</taxon>
        <taxon>Micrococcales</taxon>
        <taxon>Micrococcaceae</taxon>
        <taxon>Auritidibacter</taxon>
    </lineage>
</organism>
<feature type="transmembrane region" description="Helical" evidence="8">
    <location>
        <begin position="404"/>
        <end position="422"/>
    </location>
</feature>
<dbReference type="InterPro" id="IPR020846">
    <property type="entry name" value="MFS_dom"/>
</dbReference>
<evidence type="ECO:0000256" key="7">
    <source>
        <dbReference type="ARBA" id="ARBA00023136"/>
    </source>
</evidence>
<feature type="transmembrane region" description="Helical" evidence="8">
    <location>
        <begin position="12"/>
        <end position="30"/>
    </location>
</feature>
<dbReference type="PANTHER" id="PTHR42718">
    <property type="entry name" value="MAJOR FACILITATOR SUPERFAMILY MULTIDRUG TRANSPORTER MFSC"/>
    <property type="match status" value="1"/>
</dbReference>
<proteinExistence type="inferred from homology"/>
<evidence type="ECO:0000313" key="10">
    <source>
        <dbReference type="EMBL" id="WGH92516.1"/>
    </source>
</evidence>
<gene>
    <name evidence="10" type="ORF">QDX21_09370</name>
</gene>
<keyword evidence="4" id="KW-1003">Cell membrane</keyword>
<feature type="transmembrane region" description="Helical" evidence="8">
    <location>
        <begin position="270"/>
        <end position="289"/>
    </location>
</feature>
<dbReference type="GO" id="GO:0005886">
    <property type="term" value="C:plasma membrane"/>
    <property type="evidence" value="ECO:0007669"/>
    <property type="project" value="UniProtKB-SubCell"/>
</dbReference>
<feature type="transmembrane region" description="Helical" evidence="8">
    <location>
        <begin position="82"/>
        <end position="104"/>
    </location>
</feature>
<name>A0AAJ6AM54_9MICC</name>
<protein>
    <submittedName>
        <fullName evidence="10">MFS transporter</fullName>
    </submittedName>
</protein>
<dbReference type="Pfam" id="PF07690">
    <property type="entry name" value="MFS_1"/>
    <property type="match status" value="1"/>
</dbReference>
<feature type="transmembrane region" description="Helical" evidence="8">
    <location>
        <begin position="357"/>
        <end position="383"/>
    </location>
</feature>
<dbReference type="InterPro" id="IPR004638">
    <property type="entry name" value="EmrB-like"/>
</dbReference>
<keyword evidence="3" id="KW-0813">Transport</keyword>
<keyword evidence="6 8" id="KW-1133">Transmembrane helix</keyword>
<dbReference type="Gene3D" id="1.20.1250.20">
    <property type="entry name" value="MFS general substrate transporter like domains"/>
    <property type="match status" value="1"/>
</dbReference>
<feature type="transmembrane region" description="Helical" evidence="8">
    <location>
        <begin position="333"/>
        <end position="351"/>
    </location>
</feature>
<dbReference type="Gene3D" id="1.20.1720.10">
    <property type="entry name" value="Multidrug resistance protein D"/>
    <property type="match status" value="1"/>
</dbReference>
<feature type="transmembrane region" description="Helical" evidence="8">
    <location>
        <begin position="199"/>
        <end position="218"/>
    </location>
</feature>
<keyword evidence="11" id="KW-1185">Reference proteome</keyword>
<feature type="transmembrane region" description="Helical" evidence="8">
    <location>
        <begin position="230"/>
        <end position="249"/>
    </location>
</feature>
<reference evidence="10 11" key="1">
    <citation type="submission" date="2023-03" db="EMBL/GenBank/DDBJ databases">
        <title>Complete genome sequences of several Auritidibacter ignavus strains isolated from ear infections.</title>
        <authorList>
            <person name="Baehr T."/>
            <person name="Baumhoegger A.M."/>
        </authorList>
    </citation>
    <scope>NUCLEOTIDE SEQUENCE [LARGE SCALE GENOMIC DNA]</scope>
    <source>
        <strain evidence="10 11">BABAE-6</strain>
    </source>
</reference>
<feature type="transmembrane region" description="Helical" evidence="8">
    <location>
        <begin position="301"/>
        <end position="321"/>
    </location>
</feature>
<keyword evidence="7 8" id="KW-0472">Membrane</keyword>
<dbReference type="PROSITE" id="PS50850">
    <property type="entry name" value="MFS"/>
    <property type="match status" value="1"/>
</dbReference>
<keyword evidence="5 8" id="KW-0812">Transmembrane</keyword>
<comment type="subcellular location">
    <subcellularLocation>
        <location evidence="1">Cell membrane</location>
        <topology evidence="1">Multi-pass membrane protein</topology>
    </subcellularLocation>
</comment>
<evidence type="ECO:0000256" key="5">
    <source>
        <dbReference type="ARBA" id="ARBA00022692"/>
    </source>
</evidence>